<feature type="compositionally biased region" description="Low complexity" evidence="5">
    <location>
        <begin position="205"/>
        <end position="229"/>
    </location>
</feature>
<dbReference type="Pfam" id="PF03466">
    <property type="entry name" value="LysR_substrate"/>
    <property type="match status" value="1"/>
</dbReference>
<evidence type="ECO:0000256" key="5">
    <source>
        <dbReference type="SAM" id="MobiDB-lite"/>
    </source>
</evidence>
<keyword evidence="4" id="KW-0804">Transcription</keyword>
<accession>A0A939M0H2</accession>
<organism evidence="7 8">
    <name type="scientific">Leucobacter ruminantium</name>
    <dbReference type="NCBI Taxonomy" id="1289170"/>
    <lineage>
        <taxon>Bacteria</taxon>
        <taxon>Bacillati</taxon>
        <taxon>Actinomycetota</taxon>
        <taxon>Actinomycetes</taxon>
        <taxon>Micrococcales</taxon>
        <taxon>Microbacteriaceae</taxon>
        <taxon>Leucobacter</taxon>
    </lineage>
</organism>
<comment type="similarity">
    <text evidence="1">Belongs to the LysR transcriptional regulatory family.</text>
</comment>
<proteinExistence type="inferred from homology"/>
<dbReference type="InterPro" id="IPR005119">
    <property type="entry name" value="LysR_subst-bd"/>
</dbReference>
<keyword evidence="8" id="KW-1185">Reference proteome</keyword>
<dbReference type="EMBL" id="JAGDYL010000007">
    <property type="protein sequence ID" value="MBO1804810.1"/>
    <property type="molecule type" value="Genomic_DNA"/>
</dbReference>
<comment type="caution">
    <text evidence="7">The sequence shown here is derived from an EMBL/GenBank/DDBJ whole genome shotgun (WGS) entry which is preliminary data.</text>
</comment>
<evidence type="ECO:0000313" key="8">
    <source>
        <dbReference type="Proteomes" id="UP000664398"/>
    </source>
</evidence>
<feature type="compositionally biased region" description="Basic and acidic residues" evidence="5">
    <location>
        <begin position="255"/>
        <end position="267"/>
    </location>
</feature>
<dbReference type="GO" id="GO:0003677">
    <property type="term" value="F:DNA binding"/>
    <property type="evidence" value="ECO:0007669"/>
    <property type="project" value="UniProtKB-KW"/>
</dbReference>
<dbReference type="RefSeq" id="WP_208045302.1">
    <property type="nucleotide sequence ID" value="NZ_JAGDYL010000007.1"/>
</dbReference>
<dbReference type="GO" id="GO:0003700">
    <property type="term" value="F:DNA-binding transcription factor activity"/>
    <property type="evidence" value="ECO:0007669"/>
    <property type="project" value="TreeGrafter"/>
</dbReference>
<sequence>MSEHRPLRLGFTRGTAPSKWAKRWRQAVGEPLELVPFETAFGRDPSPLEGEPVDVTLERAMPGEFPEGSAEPDRTRHAVRLYTEAVALVVPAEHELAGETELPVHDLALVALLDHAHHAPGWPAPQPWADPSWKPEDAAAALALVATGAGAILLPLPLARHLSTKREHAVVPLTGEPELAGSTIWATWDLARDAADVQQLAGIMRGRTARSSRPSASLAADSSEQTKAARPARPKPTAKKPGPKPGSRGAQLAAAREKAERAKALRRAEKKRKRR</sequence>
<protein>
    <submittedName>
        <fullName evidence="7">LysR family transcriptional regulator</fullName>
    </submittedName>
</protein>
<feature type="region of interest" description="Disordered" evidence="5">
    <location>
        <begin position="205"/>
        <end position="275"/>
    </location>
</feature>
<feature type="compositionally biased region" description="Basic residues" evidence="5">
    <location>
        <begin position="230"/>
        <end position="242"/>
    </location>
</feature>
<evidence type="ECO:0000259" key="6">
    <source>
        <dbReference type="Pfam" id="PF03466"/>
    </source>
</evidence>
<dbReference type="PANTHER" id="PTHR30346:SF0">
    <property type="entry name" value="HCA OPERON TRANSCRIPTIONAL ACTIVATOR HCAR"/>
    <property type="match status" value="1"/>
</dbReference>
<evidence type="ECO:0000256" key="1">
    <source>
        <dbReference type="ARBA" id="ARBA00009437"/>
    </source>
</evidence>
<name>A0A939M0H2_9MICO</name>
<evidence type="ECO:0000313" key="7">
    <source>
        <dbReference type="EMBL" id="MBO1804810.1"/>
    </source>
</evidence>
<keyword evidence="2" id="KW-0805">Transcription regulation</keyword>
<feature type="domain" description="LysR substrate-binding" evidence="6">
    <location>
        <begin position="76"/>
        <end position="205"/>
    </location>
</feature>
<evidence type="ECO:0000256" key="2">
    <source>
        <dbReference type="ARBA" id="ARBA00023015"/>
    </source>
</evidence>
<dbReference type="AlphaFoldDB" id="A0A939M0H2"/>
<gene>
    <name evidence="7" type="ORF">J4H91_05700</name>
</gene>
<dbReference type="Proteomes" id="UP000664398">
    <property type="component" value="Unassembled WGS sequence"/>
</dbReference>
<evidence type="ECO:0000256" key="4">
    <source>
        <dbReference type="ARBA" id="ARBA00023163"/>
    </source>
</evidence>
<keyword evidence="3" id="KW-0238">DNA-binding</keyword>
<evidence type="ECO:0000256" key="3">
    <source>
        <dbReference type="ARBA" id="ARBA00023125"/>
    </source>
</evidence>
<dbReference type="PANTHER" id="PTHR30346">
    <property type="entry name" value="TRANSCRIPTIONAL DUAL REGULATOR HCAR-RELATED"/>
    <property type="match status" value="1"/>
</dbReference>
<dbReference type="SUPFAM" id="SSF53850">
    <property type="entry name" value="Periplasmic binding protein-like II"/>
    <property type="match status" value="1"/>
</dbReference>
<dbReference type="GO" id="GO:0032993">
    <property type="term" value="C:protein-DNA complex"/>
    <property type="evidence" value="ECO:0007669"/>
    <property type="project" value="TreeGrafter"/>
</dbReference>
<reference evidence="7" key="1">
    <citation type="submission" date="2021-03" db="EMBL/GenBank/DDBJ databases">
        <title>Leucobacter chromiisoli sp. nov., isolated from chromium-containing soil of chemical plant.</title>
        <authorList>
            <person name="Xu Z."/>
        </authorList>
    </citation>
    <scope>NUCLEOTIDE SEQUENCE</scope>
    <source>
        <strain evidence="7">A2</strain>
    </source>
</reference>